<organism evidence="10 11">
    <name type="scientific">Sinanaerobacter chloroacetimidivorans</name>
    <dbReference type="NCBI Taxonomy" id="2818044"/>
    <lineage>
        <taxon>Bacteria</taxon>
        <taxon>Bacillati</taxon>
        <taxon>Bacillota</taxon>
        <taxon>Clostridia</taxon>
        <taxon>Peptostreptococcales</taxon>
        <taxon>Anaerovoracaceae</taxon>
        <taxon>Sinanaerobacter</taxon>
    </lineage>
</organism>
<evidence type="ECO:0000313" key="11">
    <source>
        <dbReference type="Proteomes" id="UP000675664"/>
    </source>
</evidence>
<dbReference type="GO" id="GO:0004791">
    <property type="term" value="F:thioredoxin-disulfide reductase (NADPH) activity"/>
    <property type="evidence" value="ECO:0007669"/>
    <property type="project" value="UniProtKB-UniRule"/>
</dbReference>
<dbReference type="RefSeq" id="WP_227016853.1">
    <property type="nucleotide sequence ID" value="NZ_JAGSND010000001.1"/>
</dbReference>
<dbReference type="Gene3D" id="3.50.50.60">
    <property type="entry name" value="FAD/NAD(P)-binding domain"/>
    <property type="match status" value="2"/>
</dbReference>
<comment type="subunit">
    <text evidence="7">Homodimer.</text>
</comment>
<dbReference type="InterPro" id="IPR050097">
    <property type="entry name" value="Ferredoxin-NADP_redctase_2"/>
</dbReference>
<feature type="domain" description="FAD/NAD(P)-binding" evidence="9">
    <location>
        <begin position="4"/>
        <end position="296"/>
    </location>
</feature>
<sequence>MKIFDLIIIGAGPAGLSAGIYAGRAMLDTLIIEKDLEGGQILQTSEIENYPGSLDIESGPTLIDRMVEQVKKFGVNKVTDTVVDVSLDGEIKVIKCEKETYHAKTIIIAGGAAAVPIGVEGEDKFRGRGLSYCATCDGPFFRNLNVYVVGGGDSAVQEAIYLTRFAKKVTIIHRRQELRAAKSLQEKAFKNEKIDFILDTVLKKITGGDVIEGMILENIKNGNITEIKADPDDGTFGVFGFVGYKPKSDLYTGKLSTENGYIITDEDMRTNIPGVFAVGDIRKKSLRQVVTAVADGAIAAVQTEKYLEEMA</sequence>
<dbReference type="AlphaFoldDB" id="A0A8J7W012"/>
<keyword evidence="2 7" id="KW-0285">Flavoprotein</keyword>
<keyword evidence="6 7" id="KW-0676">Redox-active center</keyword>
<evidence type="ECO:0000259" key="9">
    <source>
        <dbReference type="Pfam" id="PF07992"/>
    </source>
</evidence>
<dbReference type="EC" id="1.8.1.9" evidence="7"/>
<dbReference type="GO" id="GO:0019430">
    <property type="term" value="P:removal of superoxide radicals"/>
    <property type="evidence" value="ECO:0007669"/>
    <property type="project" value="UniProtKB-UniRule"/>
</dbReference>
<proteinExistence type="inferred from homology"/>
<evidence type="ECO:0000256" key="2">
    <source>
        <dbReference type="ARBA" id="ARBA00022630"/>
    </source>
</evidence>
<comment type="catalytic activity">
    <reaction evidence="7">
        <text>[thioredoxin]-dithiol + NADP(+) = [thioredoxin]-disulfide + NADPH + H(+)</text>
        <dbReference type="Rhea" id="RHEA:20345"/>
        <dbReference type="Rhea" id="RHEA-COMP:10698"/>
        <dbReference type="Rhea" id="RHEA-COMP:10700"/>
        <dbReference type="ChEBI" id="CHEBI:15378"/>
        <dbReference type="ChEBI" id="CHEBI:29950"/>
        <dbReference type="ChEBI" id="CHEBI:50058"/>
        <dbReference type="ChEBI" id="CHEBI:57783"/>
        <dbReference type="ChEBI" id="CHEBI:58349"/>
        <dbReference type="EC" id="1.8.1.9"/>
    </reaction>
</comment>
<dbReference type="GO" id="GO:0005737">
    <property type="term" value="C:cytoplasm"/>
    <property type="evidence" value="ECO:0007669"/>
    <property type="project" value="InterPro"/>
</dbReference>
<keyword evidence="8" id="KW-0521">NADP</keyword>
<dbReference type="InterPro" id="IPR008255">
    <property type="entry name" value="Pyr_nucl-diS_OxRdtase_2_AS"/>
</dbReference>
<reference evidence="10" key="1">
    <citation type="submission" date="2021-04" db="EMBL/GenBank/DDBJ databases">
        <title>Sinoanaerobacter chloroacetimidivorans sp. nov., an obligate anaerobic bacterium isolated from anaerobic sludge.</title>
        <authorList>
            <person name="Bao Y."/>
        </authorList>
    </citation>
    <scope>NUCLEOTIDE SEQUENCE</scope>
    <source>
        <strain evidence="10">BAD-6</strain>
    </source>
</reference>
<evidence type="ECO:0000256" key="8">
    <source>
        <dbReference type="RuleBase" id="RU003881"/>
    </source>
</evidence>
<keyword evidence="5" id="KW-1015">Disulfide bond</keyword>
<accession>A0A8J7W012</accession>
<dbReference type="InterPro" id="IPR036188">
    <property type="entry name" value="FAD/NAD-bd_sf"/>
</dbReference>
<dbReference type="EMBL" id="JAGSND010000001">
    <property type="protein sequence ID" value="MBR0596733.1"/>
    <property type="molecule type" value="Genomic_DNA"/>
</dbReference>
<reference evidence="10" key="2">
    <citation type="submission" date="2021-04" db="EMBL/GenBank/DDBJ databases">
        <authorList>
            <person name="Liu J."/>
        </authorList>
    </citation>
    <scope>NUCLEOTIDE SEQUENCE</scope>
    <source>
        <strain evidence="10">BAD-6</strain>
    </source>
</reference>
<dbReference type="PRINTS" id="PR00368">
    <property type="entry name" value="FADPNR"/>
</dbReference>
<evidence type="ECO:0000256" key="5">
    <source>
        <dbReference type="ARBA" id="ARBA00023157"/>
    </source>
</evidence>
<evidence type="ECO:0000313" key="10">
    <source>
        <dbReference type="EMBL" id="MBR0596733.1"/>
    </source>
</evidence>
<dbReference type="InterPro" id="IPR005982">
    <property type="entry name" value="Thioredox_Rdtase"/>
</dbReference>
<evidence type="ECO:0000256" key="4">
    <source>
        <dbReference type="ARBA" id="ARBA00023002"/>
    </source>
</evidence>
<keyword evidence="4 7" id="KW-0560">Oxidoreductase</keyword>
<comment type="caution">
    <text evidence="10">The sequence shown here is derived from an EMBL/GenBank/DDBJ whole genome shotgun (WGS) entry which is preliminary data.</text>
</comment>
<dbReference type="Proteomes" id="UP000675664">
    <property type="component" value="Unassembled WGS sequence"/>
</dbReference>
<evidence type="ECO:0000256" key="1">
    <source>
        <dbReference type="ARBA" id="ARBA00009333"/>
    </source>
</evidence>
<evidence type="ECO:0000256" key="6">
    <source>
        <dbReference type="ARBA" id="ARBA00023284"/>
    </source>
</evidence>
<keyword evidence="3 7" id="KW-0274">FAD</keyword>
<comment type="similarity">
    <text evidence="1 7">Belongs to the class-II pyridine nucleotide-disulfide oxidoreductase family.</text>
</comment>
<protein>
    <recommendedName>
        <fullName evidence="7">Thioredoxin reductase</fullName>
        <ecNumber evidence="7">1.8.1.9</ecNumber>
    </recommendedName>
</protein>
<dbReference type="Pfam" id="PF07992">
    <property type="entry name" value="Pyr_redox_2"/>
    <property type="match status" value="1"/>
</dbReference>
<dbReference type="PROSITE" id="PS00573">
    <property type="entry name" value="PYRIDINE_REDOX_2"/>
    <property type="match status" value="1"/>
</dbReference>
<dbReference type="SUPFAM" id="SSF51905">
    <property type="entry name" value="FAD/NAD(P)-binding domain"/>
    <property type="match status" value="1"/>
</dbReference>
<dbReference type="PRINTS" id="PR00469">
    <property type="entry name" value="PNDRDTASEII"/>
</dbReference>
<dbReference type="InterPro" id="IPR023753">
    <property type="entry name" value="FAD/NAD-binding_dom"/>
</dbReference>
<dbReference type="NCBIfam" id="TIGR01292">
    <property type="entry name" value="TRX_reduct"/>
    <property type="match status" value="1"/>
</dbReference>
<dbReference type="PANTHER" id="PTHR48105">
    <property type="entry name" value="THIOREDOXIN REDUCTASE 1-RELATED-RELATED"/>
    <property type="match status" value="1"/>
</dbReference>
<evidence type="ECO:0000256" key="7">
    <source>
        <dbReference type="RuleBase" id="RU003880"/>
    </source>
</evidence>
<gene>
    <name evidence="10" type="primary">trxB</name>
    <name evidence="10" type="ORF">KCX82_02480</name>
</gene>
<comment type="cofactor">
    <cofactor evidence="8">
        <name>FAD</name>
        <dbReference type="ChEBI" id="CHEBI:57692"/>
    </cofactor>
    <text evidence="8">Binds 1 FAD per subunit.</text>
</comment>
<name>A0A8J7W012_9FIRM</name>
<evidence type="ECO:0000256" key="3">
    <source>
        <dbReference type="ARBA" id="ARBA00022827"/>
    </source>
</evidence>
<keyword evidence="11" id="KW-1185">Reference proteome</keyword>